<feature type="active site" description="Nucleophile" evidence="5">
    <location>
        <position position="8"/>
    </location>
</feature>
<keyword evidence="4" id="KW-0904">Protein phosphatase</keyword>
<sequence length="158" mass="18274">MISVLYVCLGNICRSPAAEGILRHLVKKQGKEEQFHIESCGVGDWHIGRLPDDRMRDSAKNRGVVLSTRAQLFKREFFDQFDYIFVADQEILHVLYQHAKSPEHKAKIHLMTVYSKCYPNEEVPDPYYRGGGDFETVLDILEDSCEGFLDYLNKHHKA</sequence>
<dbReference type="Pfam" id="PF01451">
    <property type="entry name" value="LMWPc"/>
    <property type="match status" value="1"/>
</dbReference>
<accession>A0A0C1ED79</accession>
<feature type="active site" evidence="5">
    <location>
        <position position="14"/>
    </location>
</feature>
<dbReference type="EMBL" id="JSAM01000044">
    <property type="protein sequence ID" value="KIA78068.1"/>
    <property type="molecule type" value="Genomic_DNA"/>
</dbReference>
<keyword evidence="3 7" id="KW-0378">Hydrolase</keyword>
<dbReference type="InterPro" id="IPR050438">
    <property type="entry name" value="LMW_PTPase"/>
</dbReference>
<evidence type="ECO:0000259" key="6">
    <source>
        <dbReference type="SMART" id="SM00226"/>
    </source>
</evidence>
<dbReference type="CDD" id="cd16343">
    <property type="entry name" value="LMWPTP"/>
    <property type="match status" value="1"/>
</dbReference>
<reference evidence="7 8" key="1">
    <citation type="journal article" date="2014" name="Mol. Biol. Evol.">
        <title>Massive expansion of Ubiquitination-related gene families within the Chlamydiae.</title>
        <authorList>
            <person name="Domman D."/>
            <person name="Collingro A."/>
            <person name="Lagkouvardos I."/>
            <person name="Gehre L."/>
            <person name="Weinmaier T."/>
            <person name="Rattei T."/>
            <person name="Subtil A."/>
            <person name="Horn M."/>
        </authorList>
    </citation>
    <scope>NUCLEOTIDE SEQUENCE [LARGE SCALE GENOMIC DNA]</scope>
    <source>
        <strain evidence="7 8">OEW1</strain>
    </source>
</reference>
<name>A0A0C1ED79_9BACT</name>
<dbReference type="Proteomes" id="UP000031307">
    <property type="component" value="Unassembled WGS sequence"/>
</dbReference>
<proteinExistence type="inferred from homology"/>
<evidence type="ECO:0000256" key="1">
    <source>
        <dbReference type="ARBA" id="ARBA00011063"/>
    </source>
</evidence>
<dbReference type="GO" id="GO:0004725">
    <property type="term" value="F:protein tyrosine phosphatase activity"/>
    <property type="evidence" value="ECO:0007669"/>
    <property type="project" value="UniProtKB-EC"/>
</dbReference>
<dbReference type="PRINTS" id="PR00719">
    <property type="entry name" value="LMWPTPASE"/>
</dbReference>
<dbReference type="PANTHER" id="PTHR11717:SF7">
    <property type="entry name" value="LOW MOLECULAR WEIGHT PHOSPHOTYROSINE PROTEIN PHOSPHATASE"/>
    <property type="match status" value="1"/>
</dbReference>
<evidence type="ECO:0000313" key="7">
    <source>
        <dbReference type="EMBL" id="KIA78068.1"/>
    </source>
</evidence>
<dbReference type="SMART" id="SM00226">
    <property type="entry name" value="LMWPc"/>
    <property type="match status" value="1"/>
</dbReference>
<organism evidence="7 8">
    <name type="scientific">Parachlamydia acanthamoebae</name>
    <dbReference type="NCBI Taxonomy" id="83552"/>
    <lineage>
        <taxon>Bacteria</taxon>
        <taxon>Pseudomonadati</taxon>
        <taxon>Chlamydiota</taxon>
        <taxon>Chlamydiia</taxon>
        <taxon>Parachlamydiales</taxon>
        <taxon>Parachlamydiaceae</taxon>
        <taxon>Parachlamydia</taxon>
    </lineage>
</organism>
<comment type="similarity">
    <text evidence="1">Belongs to the low molecular weight phosphotyrosine protein phosphatase family.</text>
</comment>
<feature type="domain" description="Phosphotyrosine protein phosphatase I" evidence="6">
    <location>
        <begin position="2"/>
        <end position="151"/>
    </location>
</feature>
<dbReference type="PATRIC" id="fig|83552.4.peg.743"/>
<evidence type="ECO:0000256" key="2">
    <source>
        <dbReference type="ARBA" id="ARBA00013064"/>
    </source>
</evidence>
<evidence type="ECO:0000256" key="5">
    <source>
        <dbReference type="PIRSR" id="PIRSR617867-1"/>
    </source>
</evidence>
<dbReference type="InterPro" id="IPR036196">
    <property type="entry name" value="Ptyr_pPase_sf"/>
</dbReference>
<dbReference type="AlphaFoldDB" id="A0A0C1ED79"/>
<dbReference type="EC" id="3.1.3.48" evidence="2"/>
<gene>
    <name evidence="7" type="ORF">DB43_EZ00060</name>
</gene>
<dbReference type="RefSeq" id="WP_013924847.1">
    <property type="nucleotide sequence ID" value="NZ_BAWW01000005.1"/>
</dbReference>
<dbReference type="OMA" id="VCHGNIC"/>
<evidence type="ECO:0000313" key="8">
    <source>
        <dbReference type="Proteomes" id="UP000031307"/>
    </source>
</evidence>
<evidence type="ECO:0000256" key="4">
    <source>
        <dbReference type="ARBA" id="ARBA00022912"/>
    </source>
</evidence>
<dbReference type="Gene3D" id="3.40.50.2300">
    <property type="match status" value="1"/>
</dbReference>
<feature type="active site" description="Proton donor" evidence="5">
    <location>
        <position position="125"/>
    </location>
</feature>
<dbReference type="SUPFAM" id="SSF52788">
    <property type="entry name" value="Phosphotyrosine protein phosphatases I"/>
    <property type="match status" value="1"/>
</dbReference>
<dbReference type="InterPro" id="IPR023485">
    <property type="entry name" value="Ptyr_pPase"/>
</dbReference>
<dbReference type="PANTHER" id="PTHR11717">
    <property type="entry name" value="LOW MOLECULAR WEIGHT PROTEIN TYROSINE PHOSPHATASE"/>
    <property type="match status" value="1"/>
</dbReference>
<dbReference type="InterPro" id="IPR017867">
    <property type="entry name" value="Tyr_phospatase_low_mol_wt"/>
</dbReference>
<protein>
    <recommendedName>
        <fullName evidence="2">protein-tyrosine-phosphatase</fullName>
        <ecNumber evidence="2">3.1.3.48</ecNumber>
    </recommendedName>
</protein>
<evidence type="ECO:0000256" key="3">
    <source>
        <dbReference type="ARBA" id="ARBA00022801"/>
    </source>
</evidence>
<comment type="caution">
    <text evidence="7">The sequence shown here is derived from an EMBL/GenBank/DDBJ whole genome shotgun (WGS) entry which is preliminary data.</text>
</comment>